<dbReference type="SMART" id="SM00271">
    <property type="entry name" value="DnaJ"/>
    <property type="match status" value="1"/>
</dbReference>
<comment type="caution">
    <text evidence="4">The sequence shown here is derived from an EMBL/GenBank/DDBJ whole genome shotgun (WGS) entry which is preliminary data.</text>
</comment>
<feature type="region of interest" description="Disordered" evidence="1">
    <location>
        <begin position="547"/>
        <end position="658"/>
    </location>
</feature>
<sequence>MGGVRLSKAEAYEELGVDEDASADDIRAAYKREARRWHPDRNPSEEATETFQRKHAAYDRLVLNPEPTEEEMMEDMFGSFGHHHHYDEDEDYDSDESEEASFHFFGEIFWQFMRQHMGGGRRSSGSSRAYQGSGGFPSYSTYQEPDEFDFGPKEESDFRKYRQQRKEEQARRRAEMDAQYEEQMRKNRQARARAGKQMAEEAAAANARSQLMTAAMKKVPRPTAMQRGETSVQLHLQRDKRNSPDAVLPNGCAYELQVRRAAAGADAPWETVPTDRPPHPIVTCTGLLPGTRYAFRSRSGYSPTGQLGQNMEWAPWSVESEYVTAGSAPAAAQPQEQKAPAVVPEGRGKKAARREAQARARGKDKAPAEPQVDLQAERERLREEKAKAAAVAAAQERAAQEYHAEAARIVQSAAKASAEATARAKAKSKQKLRVPAGPGQNQHTGPFDFGGVKGSGAASMADAGPQILTSSSTMTYPRPGPSSSSSAPVSKGSGGKYVAPPMPAAYDDDEDALNEALQLSLALEESRRTYESERQYSRNLVADELSFPSLPVAPNGSAQTHWGSAGAAPHMPTYGSTGVHSSYSASEDSAQTSEAAPHVPPYSAHHTSAQSSGHAPVAVGKDWDDEDLDSGHSYEYPDNSGHSAPSKYSPVQPDGRAQAPQVLPAAQYGRQGYGHTHQQQSRPQSHPTMQRQVTQQQYPAPGAGASMPRSAEPYRPFAPAAGPGASGAGGQGPRRPPAARNAGGPSSSEAAALPLKSLFPHLFPQEAPSS</sequence>
<dbReference type="Gene3D" id="2.60.40.10">
    <property type="entry name" value="Immunoglobulins"/>
    <property type="match status" value="1"/>
</dbReference>
<evidence type="ECO:0000259" key="3">
    <source>
        <dbReference type="PROSITE" id="PS50853"/>
    </source>
</evidence>
<feature type="domain" description="Fibronectin type-III" evidence="3">
    <location>
        <begin position="219"/>
        <end position="330"/>
    </location>
</feature>
<reference evidence="4 5" key="1">
    <citation type="journal article" date="2024" name="Nat. Commun.">
        <title>Phylogenomics reveals the evolutionary origins of lichenization in chlorophyte algae.</title>
        <authorList>
            <person name="Puginier C."/>
            <person name="Libourel C."/>
            <person name="Otte J."/>
            <person name="Skaloud P."/>
            <person name="Haon M."/>
            <person name="Grisel S."/>
            <person name="Petersen M."/>
            <person name="Berrin J.G."/>
            <person name="Delaux P.M."/>
            <person name="Dal Grande F."/>
            <person name="Keller J."/>
        </authorList>
    </citation>
    <scope>NUCLEOTIDE SEQUENCE [LARGE SCALE GENOMIC DNA]</scope>
    <source>
        <strain evidence="4 5">SAG 2036</strain>
    </source>
</reference>
<organism evidence="4 5">
    <name type="scientific">Symbiochloris irregularis</name>
    <dbReference type="NCBI Taxonomy" id="706552"/>
    <lineage>
        <taxon>Eukaryota</taxon>
        <taxon>Viridiplantae</taxon>
        <taxon>Chlorophyta</taxon>
        <taxon>core chlorophytes</taxon>
        <taxon>Trebouxiophyceae</taxon>
        <taxon>Trebouxiales</taxon>
        <taxon>Trebouxiaceae</taxon>
        <taxon>Symbiochloris</taxon>
    </lineage>
</organism>
<dbReference type="InterPro" id="IPR036869">
    <property type="entry name" value="J_dom_sf"/>
</dbReference>
<feature type="compositionally biased region" description="Polar residues" evidence="1">
    <location>
        <begin position="574"/>
        <end position="594"/>
    </location>
</feature>
<dbReference type="PANTHER" id="PTHR44240:SF10">
    <property type="entry name" value="J DOMAIN-CONTAINING PROTEIN"/>
    <property type="match status" value="1"/>
</dbReference>
<dbReference type="Proteomes" id="UP001465755">
    <property type="component" value="Unassembled WGS sequence"/>
</dbReference>
<dbReference type="SUPFAM" id="SSF46565">
    <property type="entry name" value="Chaperone J-domain"/>
    <property type="match status" value="1"/>
</dbReference>
<name>A0AAW1P3B8_9CHLO</name>
<protein>
    <recommendedName>
        <fullName evidence="6">J domain-containing protein</fullName>
    </recommendedName>
</protein>
<feature type="compositionally biased region" description="Low complexity" evidence="1">
    <location>
        <begin position="328"/>
        <end position="341"/>
    </location>
</feature>
<dbReference type="PRINTS" id="PR00625">
    <property type="entry name" value="JDOMAIN"/>
</dbReference>
<feature type="compositionally biased region" description="Low complexity" evidence="1">
    <location>
        <begin position="713"/>
        <end position="723"/>
    </location>
</feature>
<dbReference type="AlphaFoldDB" id="A0AAW1P3B8"/>
<gene>
    <name evidence="4" type="ORF">WJX73_007387</name>
</gene>
<dbReference type="CDD" id="cd00063">
    <property type="entry name" value="FN3"/>
    <property type="match status" value="1"/>
</dbReference>
<feature type="compositionally biased region" description="Basic and acidic residues" evidence="1">
    <location>
        <begin position="353"/>
        <end position="367"/>
    </location>
</feature>
<dbReference type="Pfam" id="PF00226">
    <property type="entry name" value="DnaJ"/>
    <property type="match status" value="1"/>
</dbReference>
<dbReference type="InterPro" id="IPR052276">
    <property type="entry name" value="Diphthamide-biosynth_chaperone"/>
</dbReference>
<feature type="region of interest" description="Disordered" evidence="1">
    <location>
        <begin position="670"/>
        <end position="770"/>
    </location>
</feature>
<feature type="compositionally biased region" description="Low complexity" evidence="1">
    <location>
        <begin position="738"/>
        <end position="748"/>
    </location>
</feature>
<feature type="region of interest" description="Disordered" evidence="1">
    <location>
        <begin position="327"/>
        <end position="374"/>
    </location>
</feature>
<feature type="compositionally biased region" description="Low complexity" evidence="1">
    <location>
        <begin position="481"/>
        <end position="491"/>
    </location>
</feature>
<feature type="domain" description="J" evidence="2">
    <location>
        <begin position="10"/>
        <end position="78"/>
    </location>
</feature>
<dbReference type="PROSITE" id="PS50853">
    <property type="entry name" value="FN3"/>
    <property type="match status" value="1"/>
</dbReference>
<feature type="compositionally biased region" description="Polar residues" evidence="1">
    <location>
        <begin position="676"/>
        <end position="698"/>
    </location>
</feature>
<dbReference type="InterPro" id="IPR003961">
    <property type="entry name" value="FN3_dom"/>
</dbReference>
<feature type="region of interest" description="Disordered" evidence="1">
    <location>
        <begin position="418"/>
        <end position="511"/>
    </location>
</feature>
<dbReference type="PANTHER" id="PTHR44240">
    <property type="entry name" value="DNAJ DOMAIN (PROKARYOTIC HEAT SHOCK PROTEIN)-RELATED"/>
    <property type="match status" value="1"/>
</dbReference>
<evidence type="ECO:0000313" key="4">
    <source>
        <dbReference type="EMBL" id="KAK9802694.1"/>
    </source>
</evidence>
<dbReference type="EMBL" id="JALJOQ010000069">
    <property type="protein sequence ID" value="KAK9802694.1"/>
    <property type="molecule type" value="Genomic_DNA"/>
</dbReference>
<dbReference type="CDD" id="cd06257">
    <property type="entry name" value="DnaJ"/>
    <property type="match status" value="1"/>
</dbReference>
<feature type="region of interest" description="Disordered" evidence="1">
    <location>
        <begin position="120"/>
        <end position="180"/>
    </location>
</feature>
<evidence type="ECO:0008006" key="6">
    <source>
        <dbReference type="Google" id="ProtNLM"/>
    </source>
</evidence>
<dbReference type="InterPro" id="IPR001623">
    <property type="entry name" value="DnaJ_domain"/>
</dbReference>
<dbReference type="InterPro" id="IPR013783">
    <property type="entry name" value="Ig-like_fold"/>
</dbReference>
<dbReference type="PROSITE" id="PS50076">
    <property type="entry name" value="DNAJ_2"/>
    <property type="match status" value="1"/>
</dbReference>
<dbReference type="Gene3D" id="1.10.287.110">
    <property type="entry name" value="DnaJ domain"/>
    <property type="match status" value="1"/>
</dbReference>
<evidence type="ECO:0000259" key="2">
    <source>
        <dbReference type="PROSITE" id="PS50076"/>
    </source>
</evidence>
<evidence type="ECO:0000313" key="5">
    <source>
        <dbReference type="Proteomes" id="UP001465755"/>
    </source>
</evidence>
<proteinExistence type="predicted"/>
<feature type="compositionally biased region" description="Basic and acidic residues" evidence="1">
    <location>
        <begin position="150"/>
        <end position="176"/>
    </location>
</feature>
<keyword evidence="5" id="KW-1185">Reference proteome</keyword>
<evidence type="ECO:0000256" key="1">
    <source>
        <dbReference type="SAM" id="MobiDB-lite"/>
    </source>
</evidence>
<accession>A0AAW1P3B8</accession>